<dbReference type="EMBL" id="JAYFUL010000061">
    <property type="protein sequence ID" value="MEA5260612.1"/>
    <property type="molecule type" value="Genomic_DNA"/>
</dbReference>
<dbReference type="PANTHER" id="PTHR31793">
    <property type="entry name" value="4-HYDROXYBENZOYL-COA THIOESTERASE FAMILY MEMBER"/>
    <property type="match status" value="1"/>
</dbReference>
<dbReference type="Proteomes" id="UP001304671">
    <property type="component" value="Unassembled WGS sequence"/>
</dbReference>
<sequence length="145" mass="16865">MTSFNKKIAIRWADLDPNFHVRHSVYYDFGAQQRVEILTELGLTLDVMQTNNFGPILFREECVFRKEIRIGQDISIEAKMAKLNADASRWTIRHLFLNTENKVCATLTLDGTWLDTSTRKLLNPIPDIIQQVMRSFPKTEDFVMT</sequence>
<dbReference type="GO" id="GO:0016787">
    <property type="term" value="F:hydrolase activity"/>
    <property type="evidence" value="ECO:0007669"/>
    <property type="project" value="UniProtKB-KW"/>
</dbReference>
<dbReference type="EC" id="3.1.2.-" evidence="1"/>
<name>A0ABU5QU27_9BACT</name>
<dbReference type="InterPro" id="IPR050563">
    <property type="entry name" value="4-hydroxybenzoyl-CoA_TE"/>
</dbReference>
<dbReference type="CDD" id="cd00586">
    <property type="entry name" value="4HBT"/>
    <property type="match status" value="1"/>
</dbReference>
<keyword evidence="2" id="KW-1185">Reference proteome</keyword>
<reference evidence="1 2" key="1">
    <citation type="submission" date="2023-12" db="EMBL/GenBank/DDBJ databases">
        <title>Novel species of the genus Arcicella isolated from rivers.</title>
        <authorList>
            <person name="Lu H."/>
        </authorList>
    </citation>
    <scope>NUCLEOTIDE SEQUENCE [LARGE SCALE GENOMIC DNA]</scope>
    <source>
        <strain evidence="1 2">LMG 21963</strain>
    </source>
</reference>
<dbReference type="SUPFAM" id="SSF54637">
    <property type="entry name" value="Thioesterase/thiol ester dehydrase-isomerase"/>
    <property type="match status" value="1"/>
</dbReference>
<dbReference type="RefSeq" id="WP_309924051.1">
    <property type="nucleotide sequence ID" value="NZ_JAYFUL010000061.1"/>
</dbReference>
<gene>
    <name evidence="1" type="ORF">VB264_22635</name>
</gene>
<dbReference type="PANTHER" id="PTHR31793:SF24">
    <property type="entry name" value="LONG-CHAIN ACYL-COA THIOESTERASE FADM"/>
    <property type="match status" value="1"/>
</dbReference>
<evidence type="ECO:0000313" key="1">
    <source>
        <dbReference type="EMBL" id="MEA5260612.1"/>
    </source>
</evidence>
<keyword evidence="1" id="KW-0378">Hydrolase</keyword>
<comment type="caution">
    <text evidence="1">The sequence shown here is derived from an EMBL/GenBank/DDBJ whole genome shotgun (WGS) entry which is preliminary data.</text>
</comment>
<protein>
    <submittedName>
        <fullName evidence="1">Acyl-CoA thioesterase</fullName>
        <ecNumber evidence="1">3.1.2.-</ecNumber>
    </submittedName>
</protein>
<dbReference type="Gene3D" id="3.10.129.10">
    <property type="entry name" value="Hotdog Thioesterase"/>
    <property type="match status" value="1"/>
</dbReference>
<dbReference type="Pfam" id="PF13279">
    <property type="entry name" value="4HBT_2"/>
    <property type="match status" value="1"/>
</dbReference>
<accession>A0ABU5QU27</accession>
<organism evidence="1 2">
    <name type="scientific">Arcicella aquatica</name>
    <dbReference type="NCBI Taxonomy" id="217141"/>
    <lineage>
        <taxon>Bacteria</taxon>
        <taxon>Pseudomonadati</taxon>
        <taxon>Bacteroidota</taxon>
        <taxon>Cytophagia</taxon>
        <taxon>Cytophagales</taxon>
        <taxon>Flectobacillaceae</taxon>
        <taxon>Arcicella</taxon>
    </lineage>
</organism>
<proteinExistence type="predicted"/>
<dbReference type="InterPro" id="IPR029069">
    <property type="entry name" value="HotDog_dom_sf"/>
</dbReference>
<evidence type="ECO:0000313" key="2">
    <source>
        <dbReference type="Proteomes" id="UP001304671"/>
    </source>
</evidence>